<evidence type="ECO:0000256" key="4">
    <source>
        <dbReference type="ARBA" id="ARBA00047199"/>
    </source>
</evidence>
<evidence type="ECO:0000256" key="5">
    <source>
        <dbReference type="ARBA" id="ARBA00048780"/>
    </source>
</evidence>
<dbReference type="GO" id="GO:0005737">
    <property type="term" value="C:cytoplasm"/>
    <property type="evidence" value="ECO:0007669"/>
    <property type="project" value="TreeGrafter"/>
</dbReference>
<name>A0A6V8K3F3_9ACTN</name>
<dbReference type="InterPro" id="IPR015422">
    <property type="entry name" value="PyrdxlP-dep_Trfase_small"/>
</dbReference>
<dbReference type="EC" id="4.4.1.2" evidence="3"/>
<dbReference type="SUPFAM" id="SSF53383">
    <property type="entry name" value="PLP-dependent transferases"/>
    <property type="match status" value="1"/>
</dbReference>
<dbReference type="FunFam" id="3.40.640.10:FF:000046">
    <property type="entry name" value="Cystathionine gamma-lyase"/>
    <property type="match status" value="1"/>
</dbReference>
<dbReference type="PIRSF" id="PIRSF001434">
    <property type="entry name" value="CGS"/>
    <property type="match status" value="1"/>
</dbReference>
<sequence length="379" mass="40696">MRFDTRLVHIGQQASPGTGAAVPPIHVATTYERRVQDPPRYFYARGEQPTREDLESCLAALEDARFATVYASGQAAGMTALSVLSPGQTVLASDDVYGGTYSLFALLAGYGIRITQVDLADPAARDAAFDAAGPDLGAVWVETPTNPMLKVTDIAEVSRRAHALGAYVVVDNTFASPALQQPLAHGADVSLYSTTKFIAGHLDAVGGALVTDEAALHEGFLRYRTTAGNVPGGLDCFLIHRGLKTLSVRIQRQVESAQRVVAALRAEPSVGALYYPGLPDHPQREVVARQMTAPGSMISFEYRGDPQKLMDRLRIFICAVSLGAVQSLVECPATMTHWGVPKDQRDRLGITDSLVRLSIGIEDPVDLVDDLLAALRAEE</sequence>
<comment type="caution">
    <text evidence="9">The sequence shown here is derived from an EMBL/GenBank/DDBJ whole genome shotgun (WGS) entry which is preliminary data.</text>
</comment>
<dbReference type="GO" id="GO:0030170">
    <property type="term" value="F:pyridoxal phosphate binding"/>
    <property type="evidence" value="ECO:0007669"/>
    <property type="project" value="InterPro"/>
</dbReference>
<keyword evidence="2 7" id="KW-0663">Pyridoxal phosphate</keyword>
<dbReference type="GO" id="GO:0018826">
    <property type="term" value="F:methionine gamma-lyase activity"/>
    <property type="evidence" value="ECO:0007669"/>
    <property type="project" value="UniProtKB-EC"/>
</dbReference>
<comment type="cofactor">
    <cofactor evidence="1 8">
        <name>pyridoxal 5'-phosphate</name>
        <dbReference type="ChEBI" id="CHEBI:597326"/>
    </cofactor>
</comment>
<protein>
    <recommendedName>
        <fullName evidence="3">homocysteine desulfhydrase</fullName>
        <ecNumber evidence="3">4.4.1.2</ecNumber>
    </recommendedName>
    <alternativeName>
        <fullName evidence="4">Homocysteine desulfhydrase</fullName>
    </alternativeName>
</protein>
<comment type="catalytic activity">
    <reaction evidence="6">
        <text>L-methionine + H2O = methanethiol + 2-oxobutanoate + NH4(+)</text>
        <dbReference type="Rhea" id="RHEA:23800"/>
        <dbReference type="ChEBI" id="CHEBI:15377"/>
        <dbReference type="ChEBI" id="CHEBI:16007"/>
        <dbReference type="ChEBI" id="CHEBI:16763"/>
        <dbReference type="ChEBI" id="CHEBI:28938"/>
        <dbReference type="ChEBI" id="CHEBI:57844"/>
        <dbReference type="EC" id="4.4.1.11"/>
    </reaction>
    <physiologicalReaction direction="left-to-right" evidence="6">
        <dbReference type="Rhea" id="RHEA:23801"/>
    </physiologicalReaction>
</comment>
<evidence type="ECO:0000256" key="7">
    <source>
        <dbReference type="PIRSR" id="PIRSR001434-2"/>
    </source>
</evidence>
<feature type="modified residue" description="N6-(pyridoxal phosphate)lysine" evidence="7">
    <location>
        <position position="196"/>
    </location>
</feature>
<dbReference type="PANTHER" id="PTHR11808">
    <property type="entry name" value="TRANS-SULFURATION ENZYME FAMILY MEMBER"/>
    <property type="match status" value="1"/>
</dbReference>
<dbReference type="EMBL" id="BLPF01000001">
    <property type="protein sequence ID" value="GFJ76818.1"/>
    <property type="molecule type" value="Genomic_DNA"/>
</dbReference>
<gene>
    <name evidence="9" type="ORF">Phou_009980</name>
</gene>
<evidence type="ECO:0000313" key="10">
    <source>
        <dbReference type="Proteomes" id="UP000482800"/>
    </source>
</evidence>
<evidence type="ECO:0000256" key="8">
    <source>
        <dbReference type="RuleBase" id="RU362118"/>
    </source>
</evidence>
<dbReference type="PANTHER" id="PTHR11808:SF35">
    <property type="entry name" value="CYSTATHIONINE GAMMA-SYNTHASE (AFU_ORTHOLOGUE AFUA_7G01590)"/>
    <property type="match status" value="1"/>
</dbReference>
<evidence type="ECO:0000256" key="1">
    <source>
        <dbReference type="ARBA" id="ARBA00001933"/>
    </source>
</evidence>
<dbReference type="InterPro" id="IPR015421">
    <property type="entry name" value="PyrdxlP-dep_Trfase_major"/>
</dbReference>
<dbReference type="InterPro" id="IPR015424">
    <property type="entry name" value="PyrdxlP-dep_Trfase"/>
</dbReference>
<evidence type="ECO:0000256" key="3">
    <source>
        <dbReference type="ARBA" id="ARBA00047175"/>
    </source>
</evidence>
<accession>A0A6V8K3F3</accession>
<keyword evidence="10" id="KW-1185">Reference proteome</keyword>
<reference evidence="9 10" key="1">
    <citation type="submission" date="2020-03" db="EMBL/GenBank/DDBJ databases">
        <title>Whole genome shotgun sequence of Phytohabitans houttuyneae NBRC 108639.</title>
        <authorList>
            <person name="Komaki H."/>
            <person name="Tamura T."/>
        </authorList>
    </citation>
    <scope>NUCLEOTIDE SEQUENCE [LARGE SCALE GENOMIC DNA]</scope>
    <source>
        <strain evidence="9 10">NBRC 108639</strain>
    </source>
</reference>
<comment type="similarity">
    <text evidence="8">Belongs to the trans-sulfuration enzymes family.</text>
</comment>
<evidence type="ECO:0000256" key="2">
    <source>
        <dbReference type="ARBA" id="ARBA00022898"/>
    </source>
</evidence>
<evidence type="ECO:0000313" key="9">
    <source>
        <dbReference type="EMBL" id="GFJ76818.1"/>
    </source>
</evidence>
<dbReference type="GO" id="GO:0019346">
    <property type="term" value="P:transsulfuration"/>
    <property type="evidence" value="ECO:0007669"/>
    <property type="project" value="InterPro"/>
</dbReference>
<organism evidence="9 10">
    <name type="scientific">Phytohabitans houttuyneae</name>
    <dbReference type="NCBI Taxonomy" id="1076126"/>
    <lineage>
        <taxon>Bacteria</taxon>
        <taxon>Bacillati</taxon>
        <taxon>Actinomycetota</taxon>
        <taxon>Actinomycetes</taxon>
        <taxon>Micromonosporales</taxon>
        <taxon>Micromonosporaceae</taxon>
    </lineage>
</organism>
<evidence type="ECO:0000256" key="6">
    <source>
        <dbReference type="ARBA" id="ARBA00052699"/>
    </source>
</evidence>
<dbReference type="CDD" id="cd00614">
    <property type="entry name" value="CGS_like"/>
    <property type="match status" value="1"/>
</dbReference>
<dbReference type="AlphaFoldDB" id="A0A6V8K3F3"/>
<dbReference type="RefSeq" id="WP_173053908.1">
    <property type="nucleotide sequence ID" value="NZ_BAABGO010000005.1"/>
</dbReference>
<comment type="catalytic activity">
    <reaction evidence="5">
        <text>L-homocysteine + H2O = 2-oxobutanoate + hydrogen sulfide + NH4(+) + H(+)</text>
        <dbReference type="Rhea" id="RHEA:14501"/>
        <dbReference type="ChEBI" id="CHEBI:15377"/>
        <dbReference type="ChEBI" id="CHEBI:15378"/>
        <dbReference type="ChEBI" id="CHEBI:16763"/>
        <dbReference type="ChEBI" id="CHEBI:28938"/>
        <dbReference type="ChEBI" id="CHEBI:29919"/>
        <dbReference type="ChEBI" id="CHEBI:58199"/>
        <dbReference type="EC" id="4.4.1.2"/>
    </reaction>
    <physiologicalReaction direction="left-to-right" evidence="5">
        <dbReference type="Rhea" id="RHEA:14502"/>
    </physiologicalReaction>
</comment>
<dbReference type="Proteomes" id="UP000482800">
    <property type="component" value="Unassembled WGS sequence"/>
</dbReference>
<dbReference type="GO" id="GO:0047982">
    <property type="term" value="F:homocysteine desulfhydrase activity"/>
    <property type="evidence" value="ECO:0007669"/>
    <property type="project" value="UniProtKB-EC"/>
</dbReference>
<dbReference type="Gene3D" id="3.40.640.10">
    <property type="entry name" value="Type I PLP-dependent aspartate aminotransferase-like (Major domain)"/>
    <property type="match status" value="1"/>
</dbReference>
<proteinExistence type="inferred from homology"/>
<dbReference type="InterPro" id="IPR000277">
    <property type="entry name" value="Cys/Met-Metab_PyrdxlP-dep_enz"/>
</dbReference>
<dbReference type="Gene3D" id="3.90.1150.10">
    <property type="entry name" value="Aspartate Aminotransferase, domain 1"/>
    <property type="match status" value="1"/>
</dbReference>
<dbReference type="Pfam" id="PF01053">
    <property type="entry name" value="Cys_Met_Meta_PP"/>
    <property type="match status" value="1"/>
</dbReference>
<reference evidence="9 10" key="2">
    <citation type="submission" date="2020-03" db="EMBL/GenBank/DDBJ databases">
        <authorList>
            <person name="Ichikawa N."/>
            <person name="Kimura A."/>
            <person name="Kitahashi Y."/>
            <person name="Uohara A."/>
        </authorList>
    </citation>
    <scope>NUCLEOTIDE SEQUENCE [LARGE SCALE GENOMIC DNA]</scope>
    <source>
        <strain evidence="9 10">NBRC 108639</strain>
    </source>
</reference>